<gene>
    <name evidence="1" type="primary">jg9365</name>
    <name evidence="1" type="ORF">PAEG_LOCUS19597</name>
</gene>
<organism evidence="1 2">
    <name type="scientific">Pararge aegeria aegeria</name>
    <dbReference type="NCBI Taxonomy" id="348720"/>
    <lineage>
        <taxon>Eukaryota</taxon>
        <taxon>Metazoa</taxon>
        <taxon>Ecdysozoa</taxon>
        <taxon>Arthropoda</taxon>
        <taxon>Hexapoda</taxon>
        <taxon>Insecta</taxon>
        <taxon>Pterygota</taxon>
        <taxon>Neoptera</taxon>
        <taxon>Endopterygota</taxon>
        <taxon>Lepidoptera</taxon>
        <taxon>Glossata</taxon>
        <taxon>Ditrysia</taxon>
        <taxon>Papilionoidea</taxon>
        <taxon>Nymphalidae</taxon>
        <taxon>Satyrinae</taxon>
        <taxon>Satyrini</taxon>
        <taxon>Parargina</taxon>
        <taxon>Pararge</taxon>
    </lineage>
</organism>
<protein>
    <submittedName>
        <fullName evidence="1">Jg9365 protein</fullName>
    </submittedName>
</protein>
<evidence type="ECO:0000313" key="2">
    <source>
        <dbReference type="Proteomes" id="UP000838756"/>
    </source>
</evidence>
<dbReference type="OrthoDB" id="7490171at2759"/>
<comment type="caution">
    <text evidence="1">The sequence shown here is derived from an EMBL/GenBank/DDBJ whole genome shotgun (WGS) entry which is preliminary data.</text>
</comment>
<dbReference type="AlphaFoldDB" id="A0A8S4RX78"/>
<sequence length="74" mass="8260">MQCREPVGVSVYDYDGIFTAYNSKQMCREAAITPTETAGVRGRSERHAERRAPANRAHITLRYLPTYANGPCIA</sequence>
<accession>A0A8S4RX78</accession>
<reference evidence="1" key="1">
    <citation type="submission" date="2022-03" db="EMBL/GenBank/DDBJ databases">
        <authorList>
            <person name="Lindestad O."/>
        </authorList>
    </citation>
    <scope>NUCLEOTIDE SEQUENCE</scope>
</reference>
<dbReference type="EMBL" id="CAKXAJ010025746">
    <property type="protein sequence ID" value="CAH2243449.1"/>
    <property type="molecule type" value="Genomic_DNA"/>
</dbReference>
<keyword evidence="2" id="KW-1185">Reference proteome</keyword>
<name>A0A8S4RX78_9NEOP</name>
<proteinExistence type="predicted"/>
<dbReference type="Proteomes" id="UP000838756">
    <property type="component" value="Unassembled WGS sequence"/>
</dbReference>
<evidence type="ECO:0000313" key="1">
    <source>
        <dbReference type="EMBL" id="CAH2243449.1"/>
    </source>
</evidence>